<dbReference type="InterPro" id="IPR036866">
    <property type="entry name" value="RibonucZ/Hydroxyglut_hydro"/>
</dbReference>
<dbReference type="SMART" id="SM00849">
    <property type="entry name" value="Lactamase_B"/>
    <property type="match status" value="1"/>
</dbReference>
<dbReference type="SUPFAM" id="SSF56281">
    <property type="entry name" value="Metallo-hydrolase/oxidoreductase"/>
    <property type="match status" value="1"/>
</dbReference>
<dbReference type="InterPro" id="IPR050662">
    <property type="entry name" value="Sec-metab_biosynth-thioest"/>
</dbReference>
<dbReference type="KEGG" id="parq:DSM112329_01379"/>
<sequence>MSPVVDVAHIRASNPGPFTLTGTNTYVVGRDGCWVIDPGPDLDEHLDAVAAEVQARGGAAGILLTHDHGDHADGVPQLLRLLDGDVKVHAARYRRADVKLRNGDMVGNFAVAGTPGHAPDHLAFVLYDTVFTGDAVLGEGSVFVAPDPGALRGYLAGLELLKALQPRRIWPGHGPVVDDPVAKLDQYIDHRLERERKLLLGLDDGARTIDALLDAAWSDVPDVLRPAAAVTLASHLDKLEEEGRLPDGVERPQWPIPGMSTQV</sequence>
<dbReference type="Gene3D" id="1.10.10.10">
    <property type="entry name" value="Winged helix-like DNA-binding domain superfamily/Winged helix DNA-binding domain"/>
    <property type="match status" value="1"/>
</dbReference>
<proteinExistence type="predicted"/>
<dbReference type="PANTHER" id="PTHR23131:SF0">
    <property type="entry name" value="ENDORIBONUCLEASE LACTB2"/>
    <property type="match status" value="1"/>
</dbReference>
<dbReference type="RefSeq" id="WP_354701073.1">
    <property type="nucleotide sequence ID" value="NZ_CP114014.1"/>
</dbReference>
<name>A0AAU7AS74_9ACTN</name>
<feature type="region of interest" description="Disordered" evidence="1">
    <location>
        <begin position="243"/>
        <end position="263"/>
    </location>
</feature>
<feature type="domain" description="Metallo-beta-lactamase" evidence="2">
    <location>
        <begin position="22"/>
        <end position="173"/>
    </location>
</feature>
<dbReference type="EMBL" id="CP114014">
    <property type="protein sequence ID" value="XAY04544.1"/>
    <property type="molecule type" value="Genomic_DNA"/>
</dbReference>
<dbReference type="AlphaFoldDB" id="A0AAU7AS74"/>
<dbReference type="EC" id="3.1.2.6" evidence="3"/>
<dbReference type="GO" id="GO:0004416">
    <property type="term" value="F:hydroxyacylglutathione hydrolase activity"/>
    <property type="evidence" value="ECO:0007669"/>
    <property type="project" value="UniProtKB-EC"/>
</dbReference>
<organism evidence="3">
    <name type="scientific">Paraconexibacter sp. AEG42_29</name>
    <dbReference type="NCBI Taxonomy" id="2997339"/>
    <lineage>
        <taxon>Bacteria</taxon>
        <taxon>Bacillati</taxon>
        <taxon>Actinomycetota</taxon>
        <taxon>Thermoleophilia</taxon>
        <taxon>Solirubrobacterales</taxon>
        <taxon>Paraconexibacteraceae</taxon>
        <taxon>Paraconexibacter</taxon>
    </lineage>
</organism>
<dbReference type="PANTHER" id="PTHR23131">
    <property type="entry name" value="ENDORIBONUCLEASE LACTB2"/>
    <property type="match status" value="1"/>
</dbReference>
<protein>
    <submittedName>
        <fullName evidence="3">Hydroxyacylglutathione hydrolase</fullName>
        <ecNumber evidence="3">3.1.2.6</ecNumber>
    </submittedName>
</protein>
<reference evidence="3" key="1">
    <citation type="submission" date="2022-12" db="EMBL/GenBank/DDBJ databases">
        <title>Paraconexibacter alkalitolerans sp. nov. and Baekduia alba sp. nov., isolated from soil and emended description of the genera Paraconexibacter (Chun et al., 2020) and Baekduia (An et al., 2020).</title>
        <authorList>
            <person name="Vieira S."/>
            <person name="Huber K.J."/>
            <person name="Geppert A."/>
            <person name="Wolf J."/>
            <person name="Neumann-Schaal M."/>
            <person name="Muesken M."/>
            <person name="Overmann J."/>
        </authorList>
    </citation>
    <scope>NUCLEOTIDE SEQUENCE</scope>
    <source>
        <strain evidence="3">AEG42_29</strain>
    </source>
</reference>
<gene>
    <name evidence="3" type="primary">gloB_4</name>
    <name evidence="3" type="ORF">DSM112329_01379</name>
</gene>
<dbReference type="InterPro" id="IPR041516">
    <property type="entry name" value="LACTB2_WH"/>
</dbReference>
<dbReference type="Pfam" id="PF17778">
    <property type="entry name" value="WHD_BLACT"/>
    <property type="match status" value="1"/>
</dbReference>
<dbReference type="InterPro" id="IPR036388">
    <property type="entry name" value="WH-like_DNA-bd_sf"/>
</dbReference>
<dbReference type="InterPro" id="IPR001279">
    <property type="entry name" value="Metallo-B-lactamas"/>
</dbReference>
<dbReference type="Gene3D" id="3.60.15.10">
    <property type="entry name" value="Ribonuclease Z/Hydroxyacylglutathione hydrolase-like"/>
    <property type="match status" value="1"/>
</dbReference>
<evidence type="ECO:0000256" key="1">
    <source>
        <dbReference type="SAM" id="MobiDB-lite"/>
    </source>
</evidence>
<evidence type="ECO:0000313" key="3">
    <source>
        <dbReference type="EMBL" id="XAY04544.1"/>
    </source>
</evidence>
<accession>A0AAU7AS74</accession>
<evidence type="ECO:0000259" key="2">
    <source>
        <dbReference type="SMART" id="SM00849"/>
    </source>
</evidence>
<dbReference type="CDD" id="cd16278">
    <property type="entry name" value="metallo-hydrolase-like_MBL-fold"/>
    <property type="match status" value="1"/>
</dbReference>
<dbReference type="Pfam" id="PF00753">
    <property type="entry name" value="Lactamase_B"/>
    <property type="match status" value="1"/>
</dbReference>
<keyword evidence="3" id="KW-0378">Hydrolase</keyword>